<dbReference type="EMBL" id="BMQJ01000009">
    <property type="protein sequence ID" value="GGQ03913.1"/>
    <property type="molecule type" value="Genomic_DNA"/>
</dbReference>
<keyword evidence="2" id="KW-1133">Transmembrane helix</keyword>
<evidence type="ECO:0000313" key="3">
    <source>
        <dbReference type="EMBL" id="GGQ03913.1"/>
    </source>
</evidence>
<sequence length="304" mass="29442">MLESRTRRRVAAKMTAIAVAGAGVLFGAVPAIASLVATPKPVTYTCTALTGGGASASHTFQVELAGPATAPTPSSAAVVTLKIGSPAPALAAPTAFGAGDRIAVDADVVVTGSPLPSLVATPSAQATTTSGVVASGGSITSFPTMLVTVTPTATGVFAVRPDSFTLLHVPAAATGTGAGTENALYDCVAEQTSATGAAVLVTVQATSTGTGTPTSTPTSTPTPTPTPTETATETPDPVVTITTTRTAGDDENEQIEKTPGGGASTGGGGEAGPDARVIMLGGVLMAAGAAAGGLMLRRRTATRG</sequence>
<proteinExistence type="predicted"/>
<dbReference type="RefSeq" id="WP_189247769.1">
    <property type="nucleotide sequence ID" value="NZ_BMQJ01000009.1"/>
</dbReference>
<evidence type="ECO:0008006" key="5">
    <source>
        <dbReference type="Google" id="ProtNLM"/>
    </source>
</evidence>
<feature type="compositionally biased region" description="Low complexity" evidence="1">
    <location>
        <begin position="207"/>
        <end position="219"/>
    </location>
</feature>
<evidence type="ECO:0000313" key="4">
    <source>
        <dbReference type="Proteomes" id="UP000611554"/>
    </source>
</evidence>
<comment type="caution">
    <text evidence="3">The sequence shown here is derived from an EMBL/GenBank/DDBJ whole genome shotgun (WGS) entry which is preliminary data.</text>
</comment>
<gene>
    <name evidence="3" type="ORF">GCM10010140_37490</name>
</gene>
<protein>
    <recommendedName>
        <fullName evidence="5">Gram-positive cocci surface proteins LPxTG domain-containing protein</fullName>
    </recommendedName>
</protein>
<evidence type="ECO:0000256" key="2">
    <source>
        <dbReference type="SAM" id="Phobius"/>
    </source>
</evidence>
<feature type="compositionally biased region" description="Gly residues" evidence="1">
    <location>
        <begin position="259"/>
        <end position="271"/>
    </location>
</feature>
<accession>A0ABQ2R1B0</accession>
<evidence type="ECO:0000256" key="1">
    <source>
        <dbReference type="SAM" id="MobiDB-lite"/>
    </source>
</evidence>
<feature type="transmembrane region" description="Helical" evidence="2">
    <location>
        <begin position="277"/>
        <end position="296"/>
    </location>
</feature>
<name>A0ABQ2R1B0_9ACTN</name>
<organism evidence="3 4">
    <name type="scientific">Streptosporangium pseudovulgare</name>
    <dbReference type="NCBI Taxonomy" id="35765"/>
    <lineage>
        <taxon>Bacteria</taxon>
        <taxon>Bacillati</taxon>
        <taxon>Actinomycetota</taxon>
        <taxon>Actinomycetes</taxon>
        <taxon>Streptosporangiales</taxon>
        <taxon>Streptosporangiaceae</taxon>
        <taxon>Streptosporangium</taxon>
    </lineage>
</organism>
<dbReference type="Proteomes" id="UP000611554">
    <property type="component" value="Unassembled WGS sequence"/>
</dbReference>
<feature type="region of interest" description="Disordered" evidence="1">
    <location>
        <begin position="207"/>
        <end position="271"/>
    </location>
</feature>
<keyword evidence="4" id="KW-1185">Reference proteome</keyword>
<reference evidence="4" key="1">
    <citation type="journal article" date="2019" name="Int. J. Syst. Evol. Microbiol.">
        <title>The Global Catalogue of Microorganisms (GCM) 10K type strain sequencing project: providing services to taxonomists for standard genome sequencing and annotation.</title>
        <authorList>
            <consortium name="The Broad Institute Genomics Platform"/>
            <consortium name="The Broad Institute Genome Sequencing Center for Infectious Disease"/>
            <person name="Wu L."/>
            <person name="Ma J."/>
        </authorList>
    </citation>
    <scope>NUCLEOTIDE SEQUENCE [LARGE SCALE GENOMIC DNA]</scope>
    <source>
        <strain evidence="4">JCM 3115</strain>
    </source>
</reference>
<keyword evidence="2" id="KW-0812">Transmembrane</keyword>
<keyword evidence="2" id="KW-0472">Membrane</keyword>